<evidence type="ECO:0000256" key="4">
    <source>
        <dbReference type="ARBA" id="ARBA00022833"/>
    </source>
</evidence>
<dbReference type="PANTHER" id="PTHR43350:SF2">
    <property type="entry name" value="GROES-LIKE ZINC-BINDING ALCOHOL DEHYDROGENASE FAMILY PROTEIN"/>
    <property type="match status" value="1"/>
</dbReference>
<evidence type="ECO:0000256" key="3">
    <source>
        <dbReference type="ARBA" id="ARBA00022723"/>
    </source>
</evidence>
<evidence type="ECO:0000256" key="1">
    <source>
        <dbReference type="ARBA" id="ARBA00001947"/>
    </source>
</evidence>
<dbReference type="Pfam" id="PF08240">
    <property type="entry name" value="ADH_N"/>
    <property type="match status" value="1"/>
</dbReference>
<dbReference type="SUPFAM" id="SSF51735">
    <property type="entry name" value="NAD(P)-binding Rossmann-fold domains"/>
    <property type="match status" value="1"/>
</dbReference>
<dbReference type="Proteomes" id="UP000612055">
    <property type="component" value="Unassembled WGS sequence"/>
</dbReference>
<feature type="region of interest" description="Disordered" evidence="6">
    <location>
        <begin position="290"/>
        <end position="345"/>
    </location>
</feature>
<dbReference type="SUPFAM" id="SSF50129">
    <property type="entry name" value="GroES-like"/>
    <property type="match status" value="1"/>
</dbReference>
<evidence type="ECO:0000256" key="6">
    <source>
        <dbReference type="SAM" id="MobiDB-lite"/>
    </source>
</evidence>
<name>A0A836BXW8_9CHLO</name>
<dbReference type="EMBL" id="JAEHOE010000039">
    <property type="protein sequence ID" value="KAG2493211.1"/>
    <property type="molecule type" value="Genomic_DNA"/>
</dbReference>
<comment type="similarity">
    <text evidence="2">Belongs to the zinc-containing alcohol dehydrogenase family.</text>
</comment>
<keyword evidence="5" id="KW-0560">Oxidoreductase</keyword>
<dbReference type="InterPro" id="IPR036291">
    <property type="entry name" value="NAD(P)-bd_dom_sf"/>
</dbReference>
<accession>A0A836BXW8</accession>
<dbReference type="GO" id="GO:0016491">
    <property type="term" value="F:oxidoreductase activity"/>
    <property type="evidence" value="ECO:0007669"/>
    <property type="project" value="UniProtKB-KW"/>
</dbReference>
<dbReference type="AlphaFoldDB" id="A0A836BXW8"/>
<dbReference type="Gene3D" id="3.40.50.720">
    <property type="entry name" value="NAD(P)-binding Rossmann-like Domain"/>
    <property type="match status" value="1"/>
</dbReference>
<comment type="caution">
    <text evidence="8">The sequence shown here is derived from an EMBL/GenBank/DDBJ whole genome shotgun (WGS) entry which is preliminary data.</text>
</comment>
<evidence type="ECO:0000313" key="8">
    <source>
        <dbReference type="EMBL" id="KAG2493211.1"/>
    </source>
</evidence>
<dbReference type="InterPro" id="IPR013154">
    <property type="entry name" value="ADH-like_N"/>
</dbReference>
<keyword evidence="3" id="KW-0479">Metal-binding</keyword>
<comment type="cofactor">
    <cofactor evidence="1">
        <name>Zn(2+)</name>
        <dbReference type="ChEBI" id="CHEBI:29105"/>
    </cofactor>
</comment>
<dbReference type="PANTHER" id="PTHR43350">
    <property type="entry name" value="NAD-DEPENDENT ALCOHOL DEHYDROGENASE"/>
    <property type="match status" value="1"/>
</dbReference>
<evidence type="ECO:0000256" key="2">
    <source>
        <dbReference type="ARBA" id="ARBA00008072"/>
    </source>
</evidence>
<dbReference type="Gene3D" id="3.90.180.10">
    <property type="entry name" value="Medium-chain alcohol dehydrogenases, catalytic domain"/>
    <property type="match status" value="1"/>
</dbReference>
<dbReference type="OrthoDB" id="256333at2759"/>
<protein>
    <recommendedName>
        <fullName evidence="7">Alcohol dehydrogenase-like N-terminal domain-containing protein</fullName>
    </recommendedName>
</protein>
<feature type="compositionally biased region" description="Low complexity" evidence="6">
    <location>
        <begin position="321"/>
        <end position="337"/>
    </location>
</feature>
<sequence length="418" mass="42121">MKALTFNHATGKVALETSRPVPTPGPGEVLIRVLRAGICSTDLQIVRGYVPGFNGVLGHEFVGVADVAAGPKGGEAAAGEPLPLPLLDPVSSANAAALARFPVGSRVVGEINCNDGRYTCADAIFQRNHAPGRSVLGIIGRDGCLAEYCTLPASNLHAVPPGLSDGEALFAEPLAAACRVVEQGLPRCPSSDRVAVIGDGKLGLLVAAVLSRHVASAGGPRVTLVGRHADKMALVRGKLDKVLSEGDGSALAARLAGQFDLVVEASGSAGGIRTALALTRPMGTVLLKSTVSTQSPQPTPPPPTEPSGDGAAAPEAPGPEGPAAAAPDAAACCSAPAATPPPPPSWAEITNDIVVNEKVLVGSRCGPFPAALSLMARDEPLRGLLRGAVAAELPLAEGEAALELAGRRGVLKVQVVMG</sequence>
<dbReference type="GO" id="GO:0046872">
    <property type="term" value="F:metal ion binding"/>
    <property type="evidence" value="ECO:0007669"/>
    <property type="project" value="UniProtKB-KW"/>
</dbReference>
<organism evidence="8 9">
    <name type="scientific">Edaphochlamys debaryana</name>
    <dbReference type="NCBI Taxonomy" id="47281"/>
    <lineage>
        <taxon>Eukaryota</taxon>
        <taxon>Viridiplantae</taxon>
        <taxon>Chlorophyta</taxon>
        <taxon>core chlorophytes</taxon>
        <taxon>Chlorophyceae</taxon>
        <taxon>CS clade</taxon>
        <taxon>Chlamydomonadales</taxon>
        <taxon>Chlamydomonadales incertae sedis</taxon>
        <taxon>Edaphochlamys</taxon>
    </lineage>
</organism>
<gene>
    <name evidence="8" type="ORF">HYH03_008631</name>
</gene>
<feature type="compositionally biased region" description="Low complexity" evidence="6">
    <location>
        <begin position="306"/>
        <end position="315"/>
    </location>
</feature>
<reference evidence="8" key="1">
    <citation type="journal article" date="2020" name="bioRxiv">
        <title>Comparative genomics of Chlamydomonas.</title>
        <authorList>
            <person name="Craig R.J."/>
            <person name="Hasan A.R."/>
            <person name="Ness R.W."/>
            <person name="Keightley P.D."/>
        </authorList>
    </citation>
    <scope>NUCLEOTIDE SEQUENCE</scope>
    <source>
        <strain evidence="8">CCAP 11/70</strain>
    </source>
</reference>
<feature type="domain" description="Alcohol dehydrogenase-like N-terminal" evidence="7">
    <location>
        <begin position="25"/>
        <end position="160"/>
    </location>
</feature>
<evidence type="ECO:0000313" key="9">
    <source>
        <dbReference type="Proteomes" id="UP000612055"/>
    </source>
</evidence>
<evidence type="ECO:0000256" key="5">
    <source>
        <dbReference type="ARBA" id="ARBA00023002"/>
    </source>
</evidence>
<proteinExistence type="inferred from homology"/>
<dbReference type="InterPro" id="IPR011032">
    <property type="entry name" value="GroES-like_sf"/>
</dbReference>
<evidence type="ECO:0000259" key="7">
    <source>
        <dbReference type="Pfam" id="PF08240"/>
    </source>
</evidence>
<keyword evidence="9" id="KW-1185">Reference proteome</keyword>
<keyword evidence="4" id="KW-0862">Zinc</keyword>